<keyword evidence="7" id="KW-1185">Reference proteome</keyword>
<dbReference type="SUPFAM" id="SSF48498">
    <property type="entry name" value="Tetracyclin repressor-like, C-terminal domain"/>
    <property type="match status" value="1"/>
</dbReference>
<feature type="domain" description="HTH tetR-type" evidence="5">
    <location>
        <begin position="6"/>
        <end position="66"/>
    </location>
</feature>
<accession>A0A0P1F820</accession>
<name>A0A0P1F820_9RHOB</name>
<dbReference type="Gene3D" id="1.10.357.10">
    <property type="entry name" value="Tetracycline Repressor, domain 2"/>
    <property type="match status" value="1"/>
</dbReference>
<sequence>MARPREFDIDQAIDGAMEIFWRQGFKATNMPYLLMAMGLTRGSFYKAFEDKESVYFKTLEHYDEKVVTTTVAMLEGCTAAKASDCLMPLFSQSPKSGYGCFICNAMVEVAPENPKVAEKTQDMAQRLKTAIKTVLDKRNVGSSSAQRADLADVILHLYFGFQAMGKSGWPHEDWSERLKRLLEETAPA</sequence>
<dbReference type="PANTHER" id="PTHR47506">
    <property type="entry name" value="TRANSCRIPTIONAL REGULATORY PROTEIN"/>
    <property type="match status" value="1"/>
</dbReference>
<dbReference type="EMBL" id="CYPW01000006">
    <property type="protein sequence ID" value="CUH51152.1"/>
    <property type="molecule type" value="Genomic_DNA"/>
</dbReference>
<dbReference type="InterPro" id="IPR036271">
    <property type="entry name" value="Tet_transcr_reg_TetR-rel_C_sf"/>
</dbReference>
<dbReference type="SUPFAM" id="SSF46689">
    <property type="entry name" value="Homeodomain-like"/>
    <property type="match status" value="1"/>
</dbReference>
<proteinExistence type="predicted"/>
<dbReference type="InterPro" id="IPR001647">
    <property type="entry name" value="HTH_TetR"/>
</dbReference>
<dbReference type="PANTHER" id="PTHR47506:SF10">
    <property type="entry name" value="TRANSCRIPTIONAL REGULATORY PROTEIN"/>
    <property type="match status" value="1"/>
</dbReference>
<dbReference type="Pfam" id="PF00440">
    <property type="entry name" value="TetR_N"/>
    <property type="match status" value="1"/>
</dbReference>
<keyword evidence="3" id="KW-0804">Transcription</keyword>
<evidence type="ECO:0000313" key="6">
    <source>
        <dbReference type="EMBL" id="CUH51152.1"/>
    </source>
</evidence>
<reference evidence="6 7" key="1">
    <citation type="submission" date="2015-09" db="EMBL/GenBank/DDBJ databases">
        <authorList>
            <consortium name="Swine Surveillance"/>
        </authorList>
    </citation>
    <scope>NUCLEOTIDE SEQUENCE [LARGE SCALE GENOMIC DNA]</scope>
    <source>
        <strain evidence="6 7">CECT 7688</strain>
    </source>
</reference>
<dbReference type="STRING" id="321267.SHM7688_00585"/>
<dbReference type="PROSITE" id="PS50977">
    <property type="entry name" value="HTH_TETR_2"/>
    <property type="match status" value="1"/>
</dbReference>
<gene>
    <name evidence="6" type="primary">comR_1</name>
    <name evidence="6" type="ORF">SHM7688_00585</name>
</gene>
<evidence type="ECO:0000259" key="5">
    <source>
        <dbReference type="PROSITE" id="PS50977"/>
    </source>
</evidence>
<keyword evidence="1" id="KW-0805">Transcription regulation</keyword>
<evidence type="ECO:0000256" key="3">
    <source>
        <dbReference type="ARBA" id="ARBA00023163"/>
    </source>
</evidence>
<dbReference type="Proteomes" id="UP000054823">
    <property type="component" value="Unassembled WGS sequence"/>
</dbReference>
<dbReference type="Gene3D" id="1.10.10.60">
    <property type="entry name" value="Homeodomain-like"/>
    <property type="match status" value="1"/>
</dbReference>
<evidence type="ECO:0000313" key="7">
    <source>
        <dbReference type="Proteomes" id="UP000054823"/>
    </source>
</evidence>
<dbReference type="AlphaFoldDB" id="A0A0P1F820"/>
<protein>
    <submittedName>
        <fullName evidence="6">Copper outer membrane regulator</fullName>
    </submittedName>
</protein>
<keyword evidence="2 4" id="KW-0238">DNA-binding</keyword>
<dbReference type="RefSeq" id="WP_058238504.1">
    <property type="nucleotide sequence ID" value="NZ_CYPW01000006.1"/>
</dbReference>
<organism evidence="6 7">
    <name type="scientific">Shimia marina</name>
    <dbReference type="NCBI Taxonomy" id="321267"/>
    <lineage>
        <taxon>Bacteria</taxon>
        <taxon>Pseudomonadati</taxon>
        <taxon>Pseudomonadota</taxon>
        <taxon>Alphaproteobacteria</taxon>
        <taxon>Rhodobacterales</taxon>
        <taxon>Roseobacteraceae</taxon>
    </lineage>
</organism>
<evidence type="ECO:0000256" key="1">
    <source>
        <dbReference type="ARBA" id="ARBA00023015"/>
    </source>
</evidence>
<feature type="DNA-binding region" description="H-T-H motif" evidence="4">
    <location>
        <begin position="29"/>
        <end position="48"/>
    </location>
</feature>
<evidence type="ECO:0000256" key="2">
    <source>
        <dbReference type="ARBA" id="ARBA00023125"/>
    </source>
</evidence>
<evidence type="ECO:0000256" key="4">
    <source>
        <dbReference type="PROSITE-ProRule" id="PRU00335"/>
    </source>
</evidence>
<dbReference type="GO" id="GO:0003677">
    <property type="term" value="F:DNA binding"/>
    <property type="evidence" value="ECO:0007669"/>
    <property type="project" value="UniProtKB-UniRule"/>
</dbReference>
<dbReference type="OrthoDB" id="9779746at2"/>
<dbReference type="InterPro" id="IPR009057">
    <property type="entry name" value="Homeodomain-like_sf"/>
</dbReference>